<reference evidence="2" key="1">
    <citation type="journal article" date="2015" name="PeerJ">
        <title>First genomic representation of candidate bacterial phylum KSB3 points to enhanced environmental sensing as a trigger of wastewater bulking.</title>
        <authorList>
            <person name="Sekiguchi Y."/>
            <person name="Ohashi A."/>
            <person name="Parks D.H."/>
            <person name="Yamauchi T."/>
            <person name="Tyson G.W."/>
            <person name="Hugenholtz P."/>
        </authorList>
    </citation>
    <scope>NUCLEOTIDE SEQUENCE [LARGE SCALE GENOMIC DNA]</scope>
</reference>
<protein>
    <submittedName>
        <fullName evidence="2">Uncharacterized protein</fullName>
    </submittedName>
</protein>
<proteinExistence type="inferred from homology"/>
<dbReference type="PANTHER" id="PTHR37525">
    <property type="entry name" value="UPF0175 PROTEIN SSL1255"/>
    <property type="match status" value="1"/>
</dbReference>
<evidence type="ECO:0000313" key="3">
    <source>
        <dbReference type="Proteomes" id="UP000030700"/>
    </source>
</evidence>
<dbReference type="Proteomes" id="UP000030700">
    <property type="component" value="Unassembled WGS sequence"/>
</dbReference>
<name>A0A081BQH0_9BACT</name>
<evidence type="ECO:0000313" key="2">
    <source>
        <dbReference type="EMBL" id="GAK52636.1"/>
    </source>
</evidence>
<dbReference type="Pfam" id="PF03683">
    <property type="entry name" value="UPF0175"/>
    <property type="match status" value="1"/>
</dbReference>
<keyword evidence="3" id="KW-1185">Reference proteome</keyword>
<dbReference type="InterPro" id="IPR005368">
    <property type="entry name" value="UPF0175"/>
</dbReference>
<dbReference type="AlphaFoldDB" id="A0A081BQH0"/>
<accession>A0A081BQH0</accession>
<dbReference type="HOGENOM" id="CLU_174581_0_1_0"/>
<gene>
    <name evidence="2" type="ORF">U14_03888</name>
</gene>
<dbReference type="InterPro" id="IPR052264">
    <property type="entry name" value="UPF0175_domain"/>
</dbReference>
<dbReference type="PANTHER" id="PTHR37525:SF1">
    <property type="entry name" value="UPF0175 PROTEIN SSL1255"/>
    <property type="match status" value="1"/>
</dbReference>
<sequence length="96" mass="10962">MLQAKYFIGATPYQDEDAVIQDALRHLLRARPELRIRMAVFRYQHEDISLAKAASLAGVSWAQMKDILLEQGIAPRLGVETIEDAKQDIEALQQRR</sequence>
<dbReference type="STRING" id="1499966.U14_03888"/>
<evidence type="ECO:0000256" key="1">
    <source>
        <dbReference type="ARBA" id="ARBA00005651"/>
    </source>
</evidence>
<organism evidence="2">
    <name type="scientific">Candidatus Moduliflexus flocculans</name>
    <dbReference type="NCBI Taxonomy" id="1499966"/>
    <lineage>
        <taxon>Bacteria</taxon>
        <taxon>Candidatus Moduliflexota</taxon>
        <taxon>Candidatus Moduliflexia</taxon>
        <taxon>Candidatus Moduliflexales</taxon>
        <taxon>Candidatus Moduliflexaceae</taxon>
    </lineage>
</organism>
<comment type="similarity">
    <text evidence="1">Belongs to the UPF0175 family.</text>
</comment>
<dbReference type="EMBL" id="DF820458">
    <property type="protein sequence ID" value="GAK52636.1"/>
    <property type="molecule type" value="Genomic_DNA"/>
</dbReference>